<keyword evidence="2" id="KW-1185">Reference proteome</keyword>
<dbReference type="RefSeq" id="XP_047779770.1">
    <property type="nucleotide sequence ID" value="XM_047919346.1"/>
</dbReference>
<evidence type="ECO:0000313" key="1">
    <source>
        <dbReference type="EMBL" id="KAH9837732.1"/>
    </source>
</evidence>
<dbReference type="EMBL" id="JADCUA010000008">
    <property type="protein sequence ID" value="KAH9837732.1"/>
    <property type="molecule type" value="Genomic_DNA"/>
</dbReference>
<sequence>MLPAEIQDEIVDQLSGEPRVLKACALTCHHWARRAQRSLFRTVSILHGSHHKRVKSMLKAHPGLAQFVRVLSIGKPDPERAELDVEWPELLLMMDRVEELNVGTLNLFARGDVRERLKTYFPRVRMLRLLGTHSLQCDDFLQFLAAFRSLSLLHLSDQVQVTPPIGGSMQHLDVPPTTDSTLVSLTLRAASGSTAACLLYYLPLRTLRRLQLKFDKLDSSLDCNGLLRAAAPTVEELVLRLPSYQLLAIILQSPVPFARLRRLHLKDAGLEVSAVDYRYPAWMLSALSHIARWEMRANLREIVLSMPLPGTGPYQRPPEMVELPGAFADFPFPWVSLDMTMARLAQDNEDLTFTVNIRYPTLDKVKQTTLTDPDWGHSRLRESRMEEVRPHALRVFVGPHWDALAGFGGELCNTRPRFRTALA</sequence>
<dbReference type="GeneID" id="72000078"/>
<reference evidence="1 2" key="1">
    <citation type="journal article" date="2021" name="Environ. Microbiol.">
        <title>Gene family expansions and transcriptome signatures uncover fungal adaptations to wood decay.</title>
        <authorList>
            <person name="Hage H."/>
            <person name="Miyauchi S."/>
            <person name="Viragh M."/>
            <person name="Drula E."/>
            <person name="Min B."/>
            <person name="Chaduli D."/>
            <person name="Navarro D."/>
            <person name="Favel A."/>
            <person name="Norest M."/>
            <person name="Lesage-Meessen L."/>
            <person name="Balint B."/>
            <person name="Merenyi Z."/>
            <person name="de Eugenio L."/>
            <person name="Morin E."/>
            <person name="Martinez A.T."/>
            <person name="Baldrian P."/>
            <person name="Stursova M."/>
            <person name="Martinez M.J."/>
            <person name="Novotny C."/>
            <person name="Magnuson J.K."/>
            <person name="Spatafora J.W."/>
            <person name="Maurice S."/>
            <person name="Pangilinan J."/>
            <person name="Andreopoulos W."/>
            <person name="LaButti K."/>
            <person name="Hundley H."/>
            <person name="Na H."/>
            <person name="Kuo A."/>
            <person name="Barry K."/>
            <person name="Lipzen A."/>
            <person name="Henrissat B."/>
            <person name="Riley R."/>
            <person name="Ahrendt S."/>
            <person name="Nagy L.G."/>
            <person name="Grigoriev I.V."/>
            <person name="Martin F."/>
            <person name="Rosso M.N."/>
        </authorList>
    </citation>
    <scope>NUCLEOTIDE SEQUENCE [LARGE SCALE GENOMIC DNA]</scope>
    <source>
        <strain evidence="1 2">CIRM-BRFM 1785</strain>
    </source>
</reference>
<evidence type="ECO:0000313" key="2">
    <source>
        <dbReference type="Proteomes" id="UP000814176"/>
    </source>
</evidence>
<comment type="caution">
    <text evidence="1">The sequence shown here is derived from an EMBL/GenBank/DDBJ whole genome shotgun (WGS) entry which is preliminary data.</text>
</comment>
<proteinExistence type="predicted"/>
<name>A0ABQ8KIV7_9APHY</name>
<dbReference type="Proteomes" id="UP000814176">
    <property type="component" value="Unassembled WGS sequence"/>
</dbReference>
<gene>
    <name evidence="1" type="ORF">C8Q71DRAFT_558605</name>
</gene>
<protein>
    <recommendedName>
        <fullName evidence="3">F-box domain-containing protein</fullName>
    </recommendedName>
</protein>
<evidence type="ECO:0008006" key="3">
    <source>
        <dbReference type="Google" id="ProtNLM"/>
    </source>
</evidence>
<organism evidence="1 2">
    <name type="scientific">Rhodofomes roseus</name>
    <dbReference type="NCBI Taxonomy" id="34475"/>
    <lineage>
        <taxon>Eukaryota</taxon>
        <taxon>Fungi</taxon>
        <taxon>Dikarya</taxon>
        <taxon>Basidiomycota</taxon>
        <taxon>Agaricomycotina</taxon>
        <taxon>Agaricomycetes</taxon>
        <taxon>Polyporales</taxon>
        <taxon>Rhodofomes</taxon>
    </lineage>
</organism>
<accession>A0ABQ8KIV7</accession>